<keyword evidence="2" id="KW-1185">Reference proteome</keyword>
<accession>A0A1E1KN34</accession>
<name>A0A1E1KN34_9HELO</name>
<proteinExistence type="predicted"/>
<comment type="caution">
    <text evidence="1">The sequence shown here is derived from an EMBL/GenBank/DDBJ whole genome shotgun (WGS) entry which is preliminary data.</text>
</comment>
<dbReference type="Proteomes" id="UP000178129">
    <property type="component" value="Unassembled WGS sequence"/>
</dbReference>
<evidence type="ECO:0000313" key="1">
    <source>
        <dbReference type="EMBL" id="CZS99411.1"/>
    </source>
</evidence>
<dbReference type="InParanoid" id="A0A1E1KN34"/>
<dbReference type="EMBL" id="FJUW01000016">
    <property type="protein sequence ID" value="CZS99411.1"/>
    <property type="molecule type" value="Genomic_DNA"/>
</dbReference>
<organism evidence="1 2">
    <name type="scientific">Rhynchosporium graminicola</name>
    <dbReference type="NCBI Taxonomy" id="2792576"/>
    <lineage>
        <taxon>Eukaryota</taxon>
        <taxon>Fungi</taxon>
        <taxon>Dikarya</taxon>
        <taxon>Ascomycota</taxon>
        <taxon>Pezizomycotina</taxon>
        <taxon>Leotiomycetes</taxon>
        <taxon>Helotiales</taxon>
        <taxon>Ploettnerulaceae</taxon>
        <taxon>Rhynchosporium</taxon>
    </lineage>
</organism>
<sequence>MAENILSLPAPATLSLPSGLIDQVTHGWGKSSGLTISQTSASKACNACNATIGARLLQTSQSALKQRPMLAPVIYPFHPAPLKFLKFRSFNTVGTSRSLITSLPRKQGPHAAHELLLRNQ</sequence>
<reference evidence="2" key="1">
    <citation type="submission" date="2016-03" db="EMBL/GenBank/DDBJ databases">
        <authorList>
            <person name="Ploux O."/>
        </authorList>
    </citation>
    <scope>NUCLEOTIDE SEQUENCE [LARGE SCALE GENOMIC DNA]</scope>
    <source>
        <strain evidence="2">UK7</strain>
    </source>
</reference>
<dbReference type="AlphaFoldDB" id="A0A1E1KN34"/>
<gene>
    <name evidence="1" type="ORF">RCO7_14544</name>
</gene>
<evidence type="ECO:0000313" key="2">
    <source>
        <dbReference type="Proteomes" id="UP000178129"/>
    </source>
</evidence>
<protein>
    <submittedName>
        <fullName evidence="1">Uncharacterized protein</fullName>
    </submittedName>
</protein>